<organism evidence="4 5">
    <name type="scientific">Fomitopsis schrenkii</name>
    <name type="common">Brown rot fungus</name>
    <dbReference type="NCBI Taxonomy" id="2126942"/>
    <lineage>
        <taxon>Eukaryota</taxon>
        <taxon>Fungi</taxon>
        <taxon>Dikarya</taxon>
        <taxon>Basidiomycota</taxon>
        <taxon>Agaricomycotina</taxon>
        <taxon>Agaricomycetes</taxon>
        <taxon>Polyporales</taxon>
        <taxon>Fomitopsis</taxon>
    </lineage>
</organism>
<feature type="region of interest" description="Disordered" evidence="2">
    <location>
        <begin position="422"/>
        <end position="492"/>
    </location>
</feature>
<keyword evidence="1" id="KW-0496">Mitochondrion</keyword>
<keyword evidence="1" id="KW-0813">Transport</keyword>
<dbReference type="SMART" id="SM00577">
    <property type="entry name" value="CPDc"/>
    <property type="match status" value="1"/>
</dbReference>
<dbReference type="Proteomes" id="UP000015241">
    <property type="component" value="Unassembled WGS sequence"/>
</dbReference>
<keyword evidence="5" id="KW-1185">Reference proteome</keyword>
<feature type="region of interest" description="Disordered" evidence="2">
    <location>
        <begin position="276"/>
        <end position="365"/>
    </location>
</feature>
<evidence type="ECO:0000256" key="1">
    <source>
        <dbReference type="RuleBase" id="RU365079"/>
    </source>
</evidence>
<keyword evidence="1" id="KW-0653">Protein transport</keyword>
<dbReference type="HOGENOM" id="CLU_018875_2_1_1"/>
<evidence type="ECO:0000313" key="4">
    <source>
        <dbReference type="EMBL" id="EPS96307.1"/>
    </source>
</evidence>
<evidence type="ECO:0000313" key="5">
    <source>
        <dbReference type="Proteomes" id="UP000015241"/>
    </source>
</evidence>
<dbReference type="InterPro" id="IPR050365">
    <property type="entry name" value="TIM50"/>
</dbReference>
<reference evidence="4 5" key="1">
    <citation type="journal article" date="2012" name="Science">
        <title>The Paleozoic origin of enzymatic lignin decomposition reconstructed from 31 fungal genomes.</title>
        <authorList>
            <person name="Floudas D."/>
            <person name="Binder M."/>
            <person name="Riley R."/>
            <person name="Barry K."/>
            <person name="Blanchette R.A."/>
            <person name="Henrissat B."/>
            <person name="Martinez A.T."/>
            <person name="Otillar R."/>
            <person name="Spatafora J.W."/>
            <person name="Yadav J.S."/>
            <person name="Aerts A."/>
            <person name="Benoit I."/>
            <person name="Boyd A."/>
            <person name="Carlson A."/>
            <person name="Copeland A."/>
            <person name="Coutinho P.M."/>
            <person name="de Vries R.P."/>
            <person name="Ferreira P."/>
            <person name="Findley K."/>
            <person name="Foster B."/>
            <person name="Gaskell J."/>
            <person name="Glotzer D."/>
            <person name="Gorecki P."/>
            <person name="Heitman J."/>
            <person name="Hesse C."/>
            <person name="Hori C."/>
            <person name="Igarashi K."/>
            <person name="Jurgens J.A."/>
            <person name="Kallen N."/>
            <person name="Kersten P."/>
            <person name="Kohler A."/>
            <person name="Kuees U."/>
            <person name="Kumar T.K.A."/>
            <person name="Kuo A."/>
            <person name="LaButti K."/>
            <person name="Larrondo L.F."/>
            <person name="Lindquist E."/>
            <person name="Ling A."/>
            <person name="Lombard V."/>
            <person name="Lucas S."/>
            <person name="Lundell T."/>
            <person name="Martin R."/>
            <person name="McLaughlin D.J."/>
            <person name="Morgenstern I."/>
            <person name="Morin E."/>
            <person name="Murat C."/>
            <person name="Nagy L.G."/>
            <person name="Nolan M."/>
            <person name="Ohm R.A."/>
            <person name="Patyshakuliyeva A."/>
            <person name="Rokas A."/>
            <person name="Ruiz-Duenas F.J."/>
            <person name="Sabat G."/>
            <person name="Salamov A."/>
            <person name="Samejima M."/>
            <person name="Schmutz J."/>
            <person name="Slot J.C."/>
            <person name="St John F."/>
            <person name="Stenlid J."/>
            <person name="Sun H."/>
            <person name="Sun S."/>
            <person name="Syed K."/>
            <person name="Tsang A."/>
            <person name="Wiebenga A."/>
            <person name="Young D."/>
            <person name="Pisabarro A."/>
            <person name="Eastwood D.C."/>
            <person name="Martin F."/>
            <person name="Cullen D."/>
            <person name="Grigoriev I.V."/>
            <person name="Hibbett D.S."/>
        </authorList>
    </citation>
    <scope>NUCLEOTIDE SEQUENCE</scope>
    <source>
        <strain evidence="5">FP-58527</strain>
    </source>
</reference>
<keyword evidence="1" id="KW-0809">Transit peptide</keyword>
<evidence type="ECO:0000256" key="2">
    <source>
        <dbReference type="SAM" id="MobiDB-lite"/>
    </source>
</evidence>
<dbReference type="GO" id="GO:0015031">
    <property type="term" value="P:protein transport"/>
    <property type="evidence" value="ECO:0007669"/>
    <property type="project" value="UniProtKB-KW"/>
</dbReference>
<dbReference type="SUPFAM" id="SSF56784">
    <property type="entry name" value="HAD-like"/>
    <property type="match status" value="1"/>
</dbReference>
<comment type="subcellular location">
    <subcellularLocation>
        <location evidence="1">Mitochondrion inner membrane</location>
        <topology evidence="1">Single-pass membrane protein</topology>
    </subcellularLocation>
</comment>
<dbReference type="AlphaFoldDB" id="S8DUQ2"/>
<comment type="function">
    <text evidence="1">Essential component of the TIM23 complex, a complex that mediates the translocation of transit peptide-containing proteins across the mitochondrial inner membrane.</text>
</comment>
<feature type="compositionally biased region" description="Basic and acidic residues" evidence="2">
    <location>
        <begin position="1"/>
        <end position="22"/>
    </location>
</feature>
<evidence type="ECO:0000259" key="3">
    <source>
        <dbReference type="PROSITE" id="PS50969"/>
    </source>
</evidence>
<protein>
    <recommendedName>
        <fullName evidence="1">Mitochondrial import inner membrane translocase subunit TIM50</fullName>
    </recommendedName>
</protein>
<comment type="subunit">
    <text evidence="1">Component of the TIM23 complex.</text>
</comment>
<gene>
    <name evidence="4" type="ORF">FOMPIDRAFT_1130608</name>
</gene>
<feature type="region of interest" description="Disordered" evidence="2">
    <location>
        <begin position="175"/>
        <end position="208"/>
    </location>
</feature>
<accession>S8DUQ2</accession>
<dbReference type="OrthoDB" id="1711508at2759"/>
<feature type="region of interest" description="Disordered" evidence="2">
    <location>
        <begin position="1"/>
        <end position="42"/>
    </location>
</feature>
<feature type="domain" description="FCP1 homology" evidence="3">
    <location>
        <begin position="48"/>
        <end position="267"/>
    </location>
</feature>
<feature type="compositionally biased region" description="Basic residues" evidence="2">
    <location>
        <begin position="438"/>
        <end position="449"/>
    </location>
</feature>
<comment type="similarity">
    <text evidence="1">Belongs to the TIM50 family.</text>
</comment>
<dbReference type="InterPro" id="IPR004274">
    <property type="entry name" value="FCP1_dom"/>
</dbReference>
<feature type="compositionally biased region" description="Pro residues" evidence="2">
    <location>
        <begin position="190"/>
        <end position="202"/>
    </location>
</feature>
<dbReference type="STRING" id="743788.S8DUQ2"/>
<feature type="compositionally biased region" description="Low complexity" evidence="2">
    <location>
        <begin position="321"/>
        <end position="334"/>
    </location>
</feature>
<dbReference type="GO" id="GO:0005744">
    <property type="term" value="C:TIM23 mitochondrial import inner membrane translocase complex"/>
    <property type="evidence" value="ECO:0007669"/>
    <property type="project" value="UniProtKB-UniRule"/>
</dbReference>
<proteinExistence type="inferred from homology"/>
<dbReference type="PROSITE" id="PS50969">
    <property type="entry name" value="FCP1"/>
    <property type="match status" value="1"/>
</dbReference>
<sequence>MRGEQERSRTGKGREDEGDREVTPPPAPSPSPEYLVLASGPPSTISDSSLSRKLLVLDLNGTLVFRSPHASRPKYRPQDRGVPRLRPTFPRPYMRAFREYVFAPETKAWLDVMVWSSAQPHSVADMVDNCFGEHKRELVAVWARDTLGLSNDHYHRKIQTVKDLSRPWAALPALLTPLPPSPSHSSDRSTPPPPSSSPPEFPSSPVRPAEIAGTQAHSALTTLLLDDSPKKAAMQPYNHFCIPEYTHEWRNKDLESFQKEQEWALVLEKRELLRAQEEASTPPQEDHEPTPQPASATEGDSEPRSSSKRKRKGSTPTNAQASPSSSAADSSSASPPEPKKEKKKAKRRRHLEELALSSDTAQPEVSYDETLLAVIGVLDAVRTQRNVAAWVRAGGLWGPVGAPVQAVSPAASGDELGAALREEEQPDGTDDVQPEGGKKRKKPRHRVLRRQAEEEAARLATAGETGLSPAGNDEVTAAATPPGLKLSSDLPSAVDAPEMPSAMMWFEDPQVVAYWATRGREVLEEMGIPAEHGMER</sequence>
<name>S8DUQ2_FOMSC</name>
<keyword evidence="1" id="KW-0811">Translocation</keyword>
<feature type="compositionally biased region" description="Acidic residues" evidence="2">
    <location>
        <begin position="424"/>
        <end position="433"/>
    </location>
</feature>
<dbReference type="EMBL" id="KE504190">
    <property type="protein sequence ID" value="EPS96307.1"/>
    <property type="molecule type" value="Genomic_DNA"/>
</dbReference>
<dbReference type="InterPro" id="IPR023214">
    <property type="entry name" value="HAD_sf"/>
</dbReference>
<dbReference type="Pfam" id="PF03031">
    <property type="entry name" value="NIF"/>
    <property type="match status" value="1"/>
</dbReference>
<feature type="compositionally biased region" description="Low complexity" evidence="2">
    <location>
        <begin position="458"/>
        <end position="467"/>
    </location>
</feature>
<dbReference type="InParanoid" id="S8DUQ2"/>
<dbReference type="Gene3D" id="3.40.50.1000">
    <property type="entry name" value="HAD superfamily/HAD-like"/>
    <property type="match status" value="1"/>
</dbReference>
<dbReference type="eggNOG" id="KOG1605">
    <property type="taxonomic scope" value="Eukaryota"/>
</dbReference>
<dbReference type="PANTHER" id="PTHR12210">
    <property type="entry name" value="DULLARD PROTEIN PHOSPHATASE"/>
    <property type="match status" value="1"/>
</dbReference>
<dbReference type="InterPro" id="IPR036412">
    <property type="entry name" value="HAD-like_sf"/>
</dbReference>